<evidence type="ECO:0000256" key="4">
    <source>
        <dbReference type="ARBA" id="ARBA00022833"/>
    </source>
</evidence>
<gene>
    <name evidence="6" type="ORF">DFW101_3668</name>
</gene>
<keyword evidence="2" id="KW-0479">Metal-binding</keyword>
<dbReference type="GO" id="GO:0006508">
    <property type="term" value="P:proteolysis"/>
    <property type="evidence" value="ECO:0007669"/>
    <property type="project" value="UniProtKB-KW"/>
</dbReference>
<dbReference type="InterPro" id="IPR001818">
    <property type="entry name" value="Pept_M10_metallopeptidase"/>
</dbReference>
<dbReference type="Gene3D" id="3.40.390.10">
    <property type="entry name" value="Collagenase (Catalytic Domain)"/>
    <property type="match status" value="1"/>
</dbReference>
<keyword evidence="7" id="KW-1185">Reference proteome</keyword>
<evidence type="ECO:0000259" key="5">
    <source>
        <dbReference type="SMART" id="SM00235"/>
    </source>
</evidence>
<sequence length="342" mass="37305">MADWFDESFFLISKADALNARQIGGKTDWNAETAKQAIVAAGQTPEENYIKYSAFEIDVDANRNFNTRKYYQDKATQLNTNHTGGRTDWTAAQVAEAFQGSNLDPVDHYLLYGKKEGLTPKASSNADAFSSAASDPIIGALTYGSTTLNDNPGPIIYYAFMQSPSDDVLSFDPVNFAAMDQAERNSVATALGDCAKITGLTFVQTTDASAANILFGTANLDPGVAGEAYYPSSYNGKVVSEVFIDNDQYHTYNPSTDSWYQVVIHEIGHAVGLKHPFEGSITLPSSLDTMENTIMSYTYTPGTTQEYIAKYNHYQEYDVLALQYIYGTDGVDGKQGLGSSFA</sequence>
<dbReference type="HOGENOM" id="CLU_815670_0_0_7"/>
<dbReference type="SUPFAM" id="SSF55486">
    <property type="entry name" value="Metalloproteases ('zincins'), catalytic domain"/>
    <property type="match status" value="1"/>
</dbReference>
<dbReference type="AlphaFoldDB" id="G7QE58"/>
<keyword evidence="3" id="KW-0378">Hydrolase</keyword>
<dbReference type="CDD" id="cd04277">
    <property type="entry name" value="ZnMc_serralysin_like"/>
    <property type="match status" value="1"/>
</dbReference>
<dbReference type="GO" id="GO:0004222">
    <property type="term" value="F:metalloendopeptidase activity"/>
    <property type="evidence" value="ECO:0007669"/>
    <property type="project" value="InterPro"/>
</dbReference>
<keyword evidence="4" id="KW-0862">Zinc</keyword>
<evidence type="ECO:0000256" key="2">
    <source>
        <dbReference type="ARBA" id="ARBA00022723"/>
    </source>
</evidence>
<evidence type="ECO:0000313" key="7">
    <source>
        <dbReference type="Proteomes" id="UP000004662"/>
    </source>
</evidence>
<geneLocation type="plasmid" evidence="6 7">
    <name>pFW10101</name>
</geneLocation>
<dbReference type="GO" id="GO:0008270">
    <property type="term" value="F:zinc ion binding"/>
    <property type="evidence" value="ECO:0007669"/>
    <property type="project" value="InterPro"/>
</dbReference>
<dbReference type="EMBL" id="CM001369">
    <property type="protein sequence ID" value="EHJ45952.1"/>
    <property type="molecule type" value="Genomic_DNA"/>
</dbReference>
<dbReference type="Proteomes" id="UP000004662">
    <property type="component" value="Plasmid pFW10101"/>
</dbReference>
<dbReference type="GO" id="GO:0031012">
    <property type="term" value="C:extracellular matrix"/>
    <property type="evidence" value="ECO:0007669"/>
    <property type="project" value="InterPro"/>
</dbReference>
<accession>G7QE58</accession>
<dbReference type="InterPro" id="IPR006026">
    <property type="entry name" value="Peptidase_Metallo"/>
</dbReference>
<proteinExistence type="predicted"/>
<dbReference type="InterPro" id="IPR024079">
    <property type="entry name" value="MetalloPept_cat_dom_sf"/>
</dbReference>
<keyword evidence="1" id="KW-0645">Protease</keyword>
<feature type="domain" description="Peptidase metallopeptidase" evidence="5">
    <location>
        <begin position="139"/>
        <end position="328"/>
    </location>
</feature>
<organism evidence="6 7">
    <name type="scientific">Solidesulfovibrio carbinoliphilus subsp. oakridgensis</name>
    <dbReference type="NCBI Taxonomy" id="694327"/>
    <lineage>
        <taxon>Bacteria</taxon>
        <taxon>Pseudomonadati</taxon>
        <taxon>Thermodesulfobacteriota</taxon>
        <taxon>Desulfovibrionia</taxon>
        <taxon>Desulfovibrionales</taxon>
        <taxon>Desulfovibrionaceae</taxon>
        <taxon>Solidesulfovibrio</taxon>
    </lineage>
</organism>
<evidence type="ECO:0000256" key="1">
    <source>
        <dbReference type="ARBA" id="ARBA00022670"/>
    </source>
</evidence>
<evidence type="ECO:0000256" key="3">
    <source>
        <dbReference type="ARBA" id="ARBA00022801"/>
    </source>
</evidence>
<dbReference type="RefSeq" id="WP_009182984.1">
    <property type="nucleotide sequence ID" value="NZ_CM001369.1"/>
</dbReference>
<dbReference type="Pfam" id="PF00413">
    <property type="entry name" value="Peptidase_M10"/>
    <property type="match status" value="1"/>
</dbReference>
<dbReference type="SMART" id="SM00235">
    <property type="entry name" value="ZnMc"/>
    <property type="match status" value="1"/>
</dbReference>
<dbReference type="OrthoDB" id="733404at2"/>
<reference evidence="7" key="1">
    <citation type="journal article" date="2015" name="Genome Announc.">
        <title>High-Quality Draft Genome Sequence of Desulfovibrio carbinoliphilus FW-101-2B, an Organic Acid-Oxidizing Sulfate-Reducing Bacterium Isolated from Uranium(VI)-Contaminated Groundwater.</title>
        <authorList>
            <person name="Ramsay B.D."/>
            <person name="Hwang C."/>
            <person name="Woo H.L."/>
            <person name="Carroll S.L."/>
            <person name="Lucas S."/>
            <person name="Han J."/>
            <person name="Lapidus A.L."/>
            <person name="Cheng J.F."/>
            <person name="Goodwin L.A."/>
            <person name="Pitluck S."/>
            <person name="Peters L."/>
            <person name="Chertkov O."/>
            <person name="Held B."/>
            <person name="Detter J.C."/>
            <person name="Han C.S."/>
            <person name="Tapia R."/>
            <person name="Land M.L."/>
            <person name="Hauser L.J."/>
            <person name="Kyrpides N.C."/>
            <person name="Ivanova N.N."/>
            <person name="Mikhailova N."/>
            <person name="Pagani I."/>
            <person name="Woyke T."/>
            <person name="Arkin A.P."/>
            <person name="Dehal P."/>
            <person name="Chivian D."/>
            <person name="Criddle C.S."/>
            <person name="Wu W."/>
            <person name="Chakraborty R."/>
            <person name="Hazen T.C."/>
            <person name="Fields M.W."/>
        </authorList>
    </citation>
    <scope>NUCLEOTIDE SEQUENCE [LARGE SCALE GENOMIC DNA]</scope>
    <source>
        <strain evidence="7">FW-101-2B</strain>
    </source>
</reference>
<name>G7QE58_9BACT</name>
<keyword evidence="6" id="KW-0614">Plasmid</keyword>
<protein>
    <submittedName>
        <fullName evidence="6">Peptidase M10A and M12B matrixin and adamalysin</fullName>
    </submittedName>
</protein>
<evidence type="ECO:0000313" key="6">
    <source>
        <dbReference type="EMBL" id="EHJ45952.1"/>
    </source>
</evidence>
<dbReference type="eggNOG" id="COG2931">
    <property type="taxonomic scope" value="Bacteria"/>
</dbReference>
<dbReference type="InterPro" id="IPR034033">
    <property type="entry name" value="Serralysin-like"/>
</dbReference>